<dbReference type="InterPro" id="IPR002716">
    <property type="entry name" value="PIN_dom"/>
</dbReference>
<proteinExistence type="predicted"/>
<evidence type="ECO:0000259" key="2">
    <source>
        <dbReference type="Pfam" id="PF01850"/>
    </source>
</evidence>
<dbReference type="Pfam" id="PF01850">
    <property type="entry name" value="PIN"/>
    <property type="match status" value="1"/>
</dbReference>
<dbReference type="InterPro" id="IPR029060">
    <property type="entry name" value="PIN-like_dom_sf"/>
</dbReference>
<dbReference type="Gene3D" id="3.40.50.1010">
    <property type="entry name" value="5'-nuclease"/>
    <property type="match status" value="1"/>
</dbReference>
<dbReference type="EMBL" id="CAADEW010000005">
    <property type="protein sequence ID" value="VFJ43880.1"/>
    <property type="molecule type" value="Genomic_DNA"/>
</dbReference>
<reference evidence="3" key="1">
    <citation type="submission" date="2019-02" db="EMBL/GenBank/DDBJ databases">
        <authorList>
            <person name="Gruber-Vodicka R. H."/>
            <person name="Seah K. B. B."/>
        </authorList>
    </citation>
    <scope>NUCLEOTIDE SEQUENCE</scope>
    <source>
        <strain evidence="3">BECK_BZ15</strain>
    </source>
</reference>
<dbReference type="InterPro" id="IPR051619">
    <property type="entry name" value="TypeII_TA_RNase_PINc/VapC"/>
</dbReference>
<dbReference type="CDD" id="cd09873">
    <property type="entry name" value="PIN_Pae0151-like"/>
    <property type="match status" value="1"/>
</dbReference>
<organism evidence="3">
    <name type="scientific">Candidatus Kentrum sp. FW</name>
    <dbReference type="NCBI Taxonomy" id="2126338"/>
    <lineage>
        <taxon>Bacteria</taxon>
        <taxon>Pseudomonadati</taxon>
        <taxon>Pseudomonadota</taxon>
        <taxon>Gammaproteobacteria</taxon>
        <taxon>Candidatus Kentrum</taxon>
    </lineage>
</organism>
<sequence length="149" mass="16493">MRIVIDASMALAWLFEREKAGEIACAERALSFMVDARSLVPSLWYTEIANALLVGERRQVVTRTQVVDYLGRLSGLPITMDEPSPAHYHGEVMALAREYALSAYDATYLELALRTNSVLATFDGKLGQAMRRAGGQIFCDILHTEGAVR</sequence>
<keyword evidence="1" id="KW-0460">Magnesium</keyword>
<evidence type="ECO:0000256" key="1">
    <source>
        <dbReference type="ARBA" id="ARBA00022842"/>
    </source>
</evidence>
<dbReference type="SUPFAM" id="SSF88723">
    <property type="entry name" value="PIN domain-like"/>
    <property type="match status" value="1"/>
</dbReference>
<dbReference type="PANTHER" id="PTHR35901:SF1">
    <property type="entry name" value="EXONUCLEASE VAPC9"/>
    <property type="match status" value="1"/>
</dbReference>
<dbReference type="PANTHER" id="PTHR35901">
    <property type="entry name" value="RIBONUCLEASE VAPC3"/>
    <property type="match status" value="1"/>
</dbReference>
<evidence type="ECO:0000313" key="3">
    <source>
        <dbReference type="EMBL" id="VFJ43880.1"/>
    </source>
</evidence>
<gene>
    <name evidence="3" type="ORF">BECKFW1821A_GA0114235_100561</name>
</gene>
<accession>A0A450RXM5</accession>
<dbReference type="AlphaFoldDB" id="A0A450RXM5"/>
<feature type="domain" description="PIN" evidence="2">
    <location>
        <begin position="3"/>
        <end position="126"/>
    </location>
</feature>
<dbReference type="InterPro" id="IPR044153">
    <property type="entry name" value="PIN_Pae0151-like"/>
</dbReference>
<name>A0A450RXM5_9GAMM</name>
<protein>
    <submittedName>
        <fullName evidence="3">Predicted nucleic acid-binding protein, contains PIN domain</fullName>
    </submittedName>
</protein>